<organism evidence="3 4">
    <name type="scientific">candidate division WS5 bacterium</name>
    <dbReference type="NCBI Taxonomy" id="2093353"/>
    <lineage>
        <taxon>Bacteria</taxon>
        <taxon>candidate division WS5</taxon>
    </lineage>
</organism>
<dbReference type="Pfam" id="PF00884">
    <property type="entry name" value="Sulfatase"/>
    <property type="match status" value="1"/>
</dbReference>
<dbReference type="SUPFAM" id="SSF53649">
    <property type="entry name" value="Alkaline phosphatase-like"/>
    <property type="match status" value="1"/>
</dbReference>
<dbReference type="InterPro" id="IPR017850">
    <property type="entry name" value="Alkaline_phosphatase_core_sf"/>
</dbReference>
<reference evidence="3 4" key="1">
    <citation type="journal article" date="2017" name="ISME J.">
        <title>Energy and carbon metabolisms in a deep terrestrial subsurface fluid microbial community.</title>
        <authorList>
            <person name="Momper L."/>
            <person name="Jungbluth S.P."/>
            <person name="Lee M.D."/>
            <person name="Amend J.P."/>
        </authorList>
    </citation>
    <scope>NUCLEOTIDE SEQUENCE [LARGE SCALE GENOMIC DNA]</scope>
    <source>
        <strain evidence="3">SURF_29</strain>
    </source>
</reference>
<dbReference type="Gene3D" id="3.40.720.10">
    <property type="entry name" value="Alkaline Phosphatase, subunit A"/>
    <property type="match status" value="1"/>
</dbReference>
<evidence type="ECO:0000256" key="1">
    <source>
        <dbReference type="SAM" id="Phobius"/>
    </source>
</evidence>
<dbReference type="PANTHER" id="PTHR43751:SF3">
    <property type="entry name" value="SULFATASE N-TERMINAL DOMAIN-CONTAINING PROTEIN"/>
    <property type="match status" value="1"/>
</dbReference>
<comment type="caution">
    <text evidence="3">The sequence shown here is derived from an EMBL/GenBank/DDBJ whole genome shotgun (WGS) entry which is preliminary data.</text>
</comment>
<evidence type="ECO:0000259" key="2">
    <source>
        <dbReference type="Pfam" id="PF00884"/>
    </source>
</evidence>
<feature type="transmembrane region" description="Helical" evidence="1">
    <location>
        <begin position="153"/>
        <end position="171"/>
    </location>
</feature>
<dbReference type="EMBL" id="QZJW01000043">
    <property type="protein sequence ID" value="RJO60647.1"/>
    <property type="molecule type" value="Genomic_DNA"/>
</dbReference>
<feature type="transmembrane region" description="Helical" evidence="1">
    <location>
        <begin position="119"/>
        <end position="137"/>
    </location>
</feature>
<protein>
    <recommendedName>
        <fullName evidence="2">Sulfatase N-terminal domain-containing protein</fullName>
    </recommendedName>
</protein>
<sequence length="646" mass="75115">MAVKRSFLFTLQMVLVLFSLLFIRDAFYKWDGYSYYMSFRDFLPDLSLAFILWTIQGVIVAVIIWIILYSILKIVSVSLKAIRLEHVIAFFVLIATPLFIKKFILDFISISRLTGSNQIVRLIMGCILFAVVLWIVYKHAEKILNEIESRIKPIVWIIAVLLIISVPLSMLKGGYSEAGSVDDYKPVASLDKRSPNIIFVVMDALAARDMQLYGYERPTTPFIAEWAKDATVFNRTYSASNWTTPSTMSIMTGQRPWTHKIWYRAEAKPVGNYKHNLPRVLKDYGYSVYGFVQNNNAHPEALGIQDAFINKDKTHSFWITPSWFIDKYARFFTKKYIIAEWVLENSLFFNLLSIKSFRHPIFTSLMRPETVYNRFLEYISNNSEKPYFAYIHVYPPHILYLPPKPYMGLFGDEGHYDTAEQQINSNLMDDYYPPQRQYEVDILRKRYDEFILFSDQQFKTFLSRLYKTTDMSNTIIILSSDHGESFSHGFAGHGFFDLYEPLVHVPLIIKTPWQAKGQTIDMPVEQIDIAPTILEFAHIPVPEWMEGRSLIPLFEGGTLETRPIYSMQLIKNRTVGNYPITKGTIAVWDGEYKLINYLDENKSFLFNLKGDSEEQKDISEEKSEIKEHMIKLIQEGLSFADIRMSK</sequence>
<accession>A0A419DC53</accession>
<dbReference type="InterPro" id="IPR000917">
    <property type="entry name" value="Sulfatase_N"/>
</dbReference>
<keyword evidence="1" id="KW-0472">Membrane</keyword>
<evidence type="ECO:0000313" key="4">
    <source>
        <dbReference type="Proteomes" id="UP000285655"/>
    </source>
</evidence>
<dbReference type="Proteomes" id="UP000285655">
    <property type="component" value="Unassembled WGS sequence"/>
</dbReference>
<name>A0A419DC53_9BACT</name>
<evidence type="ECO:0000313" key="3">
    <source>
        <dbReference type="EMBL" id="RJO60647.1"/>
    </source>
</evidence>
<dbReference type="PANTHER" id="PTHR43751">
    <property type="entry name" value="SULFATASE"/>
    <property type="match status" value="1"/>
</dbReference>
<dbReference type="InterPro" id="IPR052701">
    <property type="entry name" value="GAG_Ulvan_Degrading_Sulfatases"/>
</dbReference>
<keyword evidence="1" id="KW-1133">Transmembrane helix</keyword>
<dbReference type="AlphaFoldDB" id="A0A419DC53"/>
<feature type="domain" description="Sulfatase N-terminal" evidence="2">
    <location>
        <begin position="195"/>
        <end position="538"/>
    </location>
</feature>
<proteinExistence type="predicted"/>
<dbReference type="CDD" id="cd16148">
    <property type="entry name" value="sulfatase_like"/>
    <property type="match status" value="1"/>
</dbReference>
<feature type="transmembrane region" description="Helical" evidence="1">
    <location>
        <begin position="50"/>
        <end position="72"/>
    </location>
</feature>
<keyword evidence="1" id="KW-0812">Transmembrane</keyword>
<feature type="transmembrane region" description="Helical" evidence="1">
    <location>
        <begin position="84"/>
        <end position="104"/>
    </location>
</feature>
<gene>
    <name evidence="3" type="ORF">C4544_04875</name>
</gene>